<sequence length="110" mass="12230">MSYNNKRLPKRTILVRHGESEGNLDTAVCIYDNTRSKDQLTYSGLLQAHEAGARHHALISSNRSSPSGVSTSIFVHMIGRDLCSGRLNGRSSVVVSFGVREECRIREQKN</sequence>
<gene>
    <name evidence="1" type="ORF">ERUC_LOCUS27306</name>
</gene>
<protein>
    <submittedName>
        <fullName evidence="1">Uncharacterized protein</fullName>
    </submittedName>
</protein>
<dbReference type="InterPro" id="IPR001345">
    <property type="entry name" value="PG/BPGM_mutase_AS"/>
</dbReference>
<dbReference type="SUPFAM" id="SSF53254">
    <property type="entry name" value="Phosphoglycerate mutase-like"/>
    <property type="match status" value="1"/>
</dbReference>
<proteinExistence type="predicted"/>
<dbReference type="InterPro" id="IPR029033">
    <property type="entry name" value="His_PPase_superfam"/>
</dbReference>
<dbReference type="EMBL" id="CAKOAT010310710">
    <property type="protein sequence ID" value="CAH8361550.1"/>
    <property type="molecule type" value="Genomic_DNA"/>
</dbReference>
<organism evidence="1 2">
    <name type="scientific">Eruca vesicaria subsp. sativa</name>
    <name type="common">Garden rocket</name>
    <name type="synonym">Eruca sativa</name>
    <dbReference type="NCBI Taxonomy" id="29727"/>
    <lineage>
        <taxon>Eukaryota</taxon>
        <taxon>Viridiplantae</taxon>
        <taxon>Streptophyta</taxon>
        <taxon>Embryophyta</taxon>
        <taxon>Tracheophyta</taxon>
        <taxon>Spermatophyta</taxon>
        <taxon>Magnoliopsida</taxon>
        <taxon>eudicotyledons</taxon>
        <taxon>Gunneridae</taxon>
        <taxon>Pentapetalae</taxon>
        <taxon>rosids</taxon>
        <taxon>malvids</taxon>
        <taxon>Brassicales</taxon>
        <taxon>Brassicaceae</taxon>
        <taxon>Brassiceae</taxon>
        <taxon>Eruca</taxon>
    </lineage>
</organism>
<evidence type="ECO:0000313" key="2">
    <source>
        <dbReference type="Proteomes" id="UP001642260"/>
    </source>
</evidence>
<dbReference type="PROSITE" id="PS00175">
    <property type="entry name" value="PG_MUTASE"/>
    <property type="match status" value="1"/>
</dbReference>
<name>A0ABC8KRI6_ERUVS</name>
<dbReference type="Gene3D" id="3.40.50.1240">
    <property type="entry name" value="Phosphoglycerate mutase-like"/>
    <property type="match status" value="1"/>
</dbReference>
<dbReference type="AlphaFoldDB" id="A0ABC8KRI6"/>
<dbReference type="Proteomes" id="UP001642260">
    <property type="component" value="Unassembled WGS sequence"/>
</dbReference>
<evidence type="ECO:0000313" key="1">
    <source>
        <dbReference type="EMBL" id="CAH8361550.1"/>
    </source>
</evidence>
<keyword evidence="2" id="KW-1185">Reference proteome</keyword>
<accession>A0ABC8KRI6</accession>
<dbReference type="PANTHER" id="PTHR46192">
    <property type="entry name" value="BROAD-RANGE ACID PHOSPHATASE DET1"/>
    <property type="match status" value="1"/>
</dbReference>
<dbReference type="InterPro" id="IPR052765">
    <property type="entry name" value="PGM-Related"/>
</dbReference>
<reference evidence="1 2" key="1">
    <citation type="submission" date="2022-03" db="EMBL/GenBank/DDBJ databases">
        <authorList>
            <person name="Macdonald S."/>
            <person name="Ahmed S."/>
            <person name="Newling K."/>
        </authorList>
    </citation>
    <scope>NUCLEOTIDE SEQUENCE [LARGE SCALE GENOMIC DNA]</scope>
</reference>
<comment type="caution">
    <text evidence="1">The sequence shown here is derived from an EMBL/GenBank/DDBJ whole genome shotgun (WGS) entry which is preliminary data.</text>
</comment>